<sequence>MQRVRRLVLRSLVVGLTGCASVPGPSTGGITWSPALELGGRTYAAEWVLPAGEPQALLVLQHGFSRSCANLRETMRRIARQGLATLCVNADMAYGNPALADTMAAALLSGLVLPDGRPLPQRIVVGGHSAGAAFAARLGWRLDASAPARLAGALLLDPVPVPGFADQLRAVSHAGQRPVLSIAAAPDGCNAEQRATPVLRELHDEAARAGHDSVIAFDMGPGSTHVDAEGEDSDWLGRTVCGTPSAAKVEQLRAVAAGWAADLAAGRVPSAGTLLGTARDL</sequence>
<comment type="caution">
    <text evidence="1">The sequence shown here is derived from an EMBL/GenBank/DDBJ whole genome shotgun (WGS) entry which is preliminary data.</text>
</comment>
<gene>
    <name evidence="1" type="ORF">G7087_10195</name>
</gene>
<keyword evidence="2" id="KW-1185">Reference proteome</keyword>
<protein>
    <submittedName>
        <fullName evidence="1">Alpha/beta hydrolase</fullName>
    </submittedName>
</protein>
<dbReference type="GO" id="GO:0016787">
    <property type="term" value="F:hydrolase activity"/>
    <property type="evidence" value="ECO:0007669"/>
    <property type="project" value="UniProtKB-KW"/>
</dbReference>
<dbReference type="InterPro" id="IPR029058">
    <property type="entry name" value="AB_hydrolase_fold"/>
</dbReference>
<dbReference type="Proteomes" id="UP000802098">
    <property type="component" value="Unassembled WGS sequence"/>
</dbReference>
<accession>A0ABX0HWQ1</accession>
<proteinExistence type="predicted"/>
<dbReference type="EMBL" id="JAAOCD010000004">
    <property type="protein sequence ID" value="NHK98746.1"/>
    <property type="molecule type" value="Genomic_DNA"/>
</dbReference>
<reference evidence="1 2" key="1">
    <citation type="submission" date="2020-03" db="EMBL/GenBank/DDBJ databases">
        <title>Rubrivivax benzoatilyticus JA2 (sequenced after 10 years sub-culturing).</title>
        <authorList>
            <person name="Gupta D."/>
            <person name="Chintalapati S."/>
            <person name="Chintalapati V.R."/>
        </authorList>
    </citation>
    <scope>NUCLEOTIDE SEQUENCE [LARGE SCALE GENOMIC DNA]</scope>
    <source>
        <strain evidence="1 2">JA2-Mal</strain>
    </source>
</reference>
<dbReference type="SUPFAM" id="SSF53474">
    <property type="entry name" value="alpha/beta-Hydrolases"/>
    <property type="match status" value="1"/>
</dbReference>
<dbReference type="RefSeq" id="WP_029718405.1">
    <property type="nucleotide sequence ID" value="NZ_JAAOCD010000004.1"/>
</dbReference>
<name>A0ABX0HWQ1_9BURK</name>
<keyword evidence="1" id="KW-0378">Hydrolase</keyword>
<evidence type="ECO:0000313" key="1">
    <source>
        <dbReference type="EMBL" id="NHK98746.1"/>
    </source>
</evidence>
<organism evidence="1 2">
    <name type="scientific">Rubrivivax benzoatilyticus</name>
    <dbReference type="NCBI Taxonomy" id="316997"/>
    <lineage>
        <taxon>Bacteria</taxon>
        <taxon>Pseudomonadati</taxon>
        <taxon>Pseudomonadota</taxon>
        <taxon>Betaproteobacteria</taxon>
        <taxon>Burkholderiales</taxon>
        <taxon>Sphaerotilaceae</taxon>
        <taxon>Rubrivivax</taxon>
    </lineage>
</organism>
<evidence type="ECO:0000313" key="2">
    <source>
        <dbReference type="Proteomes" id="UP000802098"/>
    </source>
</evidence>
<dbReference type="Gene3D" id="3.40.50.1820">
    <property type="entry name" value="alpha/beta hydrolase"/>
    <property type="match status" value="1"/>
</dbReference>